<feature type="compositionally biased region" description="Polar residues" evidence="15">
    <location>
        <begin position="80"/>
        <end position="93"/>
    </location>
</feature>
<evidence type="ECO:0000256" key="1">
    <source>
        <dbReference type="ARBA" id="ARBA00003195"/>
    </source>
</evidence>
<dbReference type="OrthoDB" id="10063829at2759"/>
<evidence type="ECO:0000256" key="7">
    <source>
        <dbReference type="ARBA" id="ARBA00022660"/>
    </source>
</evidence>
<dbReference type="Pfam" id="PF07347">
    <property type="entry name" value="CI-B14_5a"/>
    <property type="match status" value="1"/>
</dbReference>
<keyword evidence="10" id="KW-0007">Acetylation</keyword>
<reference evidence="16" key="1">
    <citation type="submission" date="2021-02" db="EMBL/GenBank/DDBJ databases">
        <authorList>
            <person name="Nowell W R."/>
        </authorList>
    </citation>
    <scope>NUCLEOTIDE SEQUENCE</scope>
    <source>
        <strain evidence="16">Ploen Becks lab</strain>
    </source>
</reference>
<keyword evidence="17" id="KW-1185">Reference proteome</keyword>
<gene>
    <name evidence="16" type="ORF">OXX778_LOCUS9564</name>
</gene>
<comment type="subunit">
    <text evidence="4">Complex I is composed of 45 different subunits.</text>
</comment>
<proteinExistence type="inferred from homology"/>
<dbReference type="Proteomes" id="UP000663879">
    <property type="component" value="Unassembled WGS sequence"/>
</dbReference>
<name>A0A813X144_9BILA</name>
<evidence type="ECO:0000313" key="16">
    <source>
        <dbReference type="EMBL" id="CAF0863610.1"/>
    </source>
</evidence>
<evidence type="ECO:0000256" key="9">
    <source>
        <dbReference type="ARBA" id="ARBA00022982"/>
    </source>
</evidence>
<keyword evidence="9" id="KW-0249">Electron transport</keyword>
<dbReference type="PANTHER" id="PTHR12485:SF1">
    <property type="entry name" value="NADH DEHYDROGENASE [UBIQUINONE] 1 ALPHA SUBCOMPLEX SUBUNIT 7"/>
    <property type="match status" value="1"/>
</dbReference>
<protein>
    <recommendedName>
        <fullName evidence="5">NADH dehydrogenase [ubiquinone] 1 alpha subcomplex subunit 7</fullName>
    </recommendedName>
    <alternativeName>
        <fullName evidence="14">Complex I-B14.5a</fullName>
    </alternativeName>
    <alternativeName>
        <fullName evidence="13">NADH-ubiquinone oxidoreductase subunit B14.5a</fullName>
    </alternativeName>
</protein>
<keyword evidence="12" id="KW-0472">Membrane</keyword>
<organism evidence="16 17">
    <name type="scientific">Brachionus calyciflorus</name>
    <dbReference type="NCBI Taxonomy" id="104777"/>
    <lineage>
        <taxon>Eukaryota</taxon>
        <taxon>Metazoa</taxon>
        <taxon>Spiralia</taxon>
        <taxon>Gnathifera</taxon>
        <taxon>Rotifera</taxon>
        <taxon>Eurotatoria</taxon>
        <taxon>Monogononta</taxon>
        <taxon>Pseudotrocha</taxon>
        <taxon>Ploima</taxon>
        <taxon>Brachionidae</taxon>
        <taxon>Brachionus</taxon>
    </lineage>
</organism>
<comment type="similarity">
    <text evidence="3">Belongs to the complex I NDUFA7 subunit family.</text>
</comment>
<evidence type="ECO:0000256" key="3">
    <source>
        <dbReference type="ARBA" id="ARBA00005482"/>
    </source>
</evidence>
<sequence>MSSKAVPRDVGSLLKALRKFCFGGREWQTHLRFEGHNFASRGEPQPTLPSGPSHKLASNQYQVRDARRTSRPPQAIYIGQEQSQTKTPQLKSH</sequence>
<evidence type="ECO:0000256" key="10">
    <source>
        <dbReference type="ARBA" id="ARBA00022990"/>
    </source>
</evidence>
<evidence type="ECO:0000256" key="14">
    <source>
        <dbReference type="ARBA" id="ARBA00033401"/>
    </source>
</evidence>
<dbReference type="EMBL" id="CAJNOC010001423">
    <property type="protein sequence ID" value="CAF0863610.1"/>
    <property type="molecule type" value="Genomic_DNA"/>
</dbReference>
<evidence type="ECO:0000256" key="15">
    <source>
        <dbReference type="SAM" id="MobiDB-lite"/>
    </source>
</evidence>
<keyword evidence="7" id="KW-0679">Respiratory chain</keyword>
<accession>A0A813X144</accession>
<comment type="caution">
    <text evidence="16">The sequence shown here is derived from an EMBL/GenBank/DDBJ whole genome shotgun (WGS) entry which is preliminary data.</text>
</comment>
<evidence type="ECO:0000313" key="17">
    <source>
        <dbReference type="Proteomes" id="UP000663879"/>
    </source>
</evidence>
<comment type="function">
    <text evidence="1">Accessory subunit of the mitochondrial membrane respiratory chain NADH dehydrogenase (Complex I), that is believed not to be involved in catalysis. Complex I functions in the transfer of electrons from NADH to the respiratory chain. The immediate electron acceptor for the enzyme is believed to be ubiquinone.</text>
</comment>
<keyword evidence="8" id="KW-0999">Mitochondrion inner membrane</keyword>
<evidence type="ECO:0000256" key="5">
    <source>
        <dbReference type="ARBA" id="ARBA00016383"/>
    </source>
</evidence>
<dbReference type="InterPro" id="IPR009947">
    <property type="entry name" value="NDUA7"/>
</dbReference>
<dbReference type="AlphaFoldDB" id="A0A813X144"/>
<evidence type="ECO:0000256" key="13">
    <source>
        <dbReference type="ARBA" id="ARBA00030360"/>
    </source>
</evidence>
<dbReference type="GO" id="GO:0006120">
    <property type="term" value="P:mitochondrial electron transport, NADH to ubiquinone"/>
    <property type="evidence" value="ECO:0007669"/>
    <property type="project" value="TreeGrafter"/>
</dbReference>
<evidence type="ECO:0000256" key="8">
    <source>
        <dbReference type="ARBA" id="ARBA00022792"/>
    </source>
</evidence>
<feature type="region of interest" description="Disordered" evidence="15">
    <location>
        <begin position="37"/>
        <end position="93"/>
    </location>
</feature>
<dbReference type="GO" id="GO:0005743">
    <property type="term" value="C:mitochondrial inner membrane"/>
    <property type="evidence" value="ECO:0007669"/>
    <property type="project" value="UniProtKB-SubCell"/>
</dbReference>
<evidence type="ECO:0000256" key="11">
    <source>
        <dbReference type="ARBA" id="ARBA00023128"/>
    </source>
</evidence>
<evidence type="ECO:0000256" key="4">
    <source>
        <dbReference type="ARBA" id="ARBA00011533"/>
    </source>
</evidence>
<keyword evidence="6" id="KW-0813">Transport</keyword>
<evidence type="ECO:0000256" key="2">
    <source>
        <dbReference type="ARBA" id="ARBA00004443"/>
    </source>
</evidence>
<comment type="subcellular location">
    <subcellularLocation>
        <location evidence="2">Mitochondrion inner membrane</location>
        <topology evidence="2">Peripheral membrane protein</topology>
        <orientation evidence="2">Matrix side</orientation>
    </subcellularLocation>
</comment>
<evidence type="ECO:0000256" key="12">
    <source>
        <dbReference type="ARBA" id="ARBA00023136"/>
    </source>
</evidence>
<dbReference type="PANTHER" id="PTHR12485">
    <property type="entry name" value="NADH-UBIQUINONE OXIDOREDUCTASE SUBUNIT B"/>
    <property type="match status" value="1"/>
</dbReference>
<evidence type="ECO:0000256" key="6">
    <source>
        <dbReference type="ARBA" id="ARBA00022448"/>
    </source>
</evidence>
<keyword evidence="11" id="KW-0496">Mitochondrion</keyword>